<dbReference type="AlphaFoldDB" id="A0AAE6YJR0"/>
<dbReference type="Proteomes" id="UP000502004">
    <property type="component" value="Chromosome"/>
</dbReference>
<reference evidence="1 2" key="1">
    <citation type="submission" date="2019-03" db="EMBL/GenBank/DDBJ databases">
        <title>Complete Genome Sequence of Allofrancisella inopinata Strain SYSU YG23 Isolated from Water-Cooling Systems in China.</title>
        <authorList>
            <person name="Ohrman C."/>
            <person name="Uneklint I."/>
            <person name="Sjodin A."/>
        </authorList>
    </citation>
    <scope>NUCLEOTIDE SEQUENCE [LARGE SCALE GENOMIC DNA]</scope>
    <source>
        <strain evidence="1 2">SYSU YG23</strain>
    </source>
</reference>
<dbReference type="RefSeq" id="WP_133942206.1">
    <property type="nucleotide sequence ID" value="NZ_CP038241.1"/>
</dbReference>
<sequence>MTLEEFKQIADRELNSYINGNKIFKQRHHTTEAKKLLNTINSSKTVSEVKYALESCKNAYSPKSPDKYVNRETFAIYNEPSQFQQFVLPPGQKYKKKNGKFYLLLELLTSTLSRANEIPSPIKREHKRNKFNAAFKKNPDEDGYIEYKRYIQELTFGNAIGKIPQVCGINDSNLALERCFDDQFINGAYGFYSSTDERSTFKDLKNYILLPFLRSLIAILKTIDNRGTIINSIFNENEIKSPLFFYHSMGGDITLIHQGYFSHFLENYPKELVIKVYKEILSCTEQAESYDDYFRLSASLKNQVYLIFKCYVDKILPKSIYTPLRYRNNSYSYKSNDSNPFQKADIIEEDIYTSPLRDSSPSVSAFEEKKEPY</sequence>
<evidence type="ECO:0000313" key="2">
    <source>
        <dbReference type="Proteomes" id="UP000502004"/>
    </source>
</evidence>
<organism evidence="1 2">
    <name type="scientific">Allofrancisella inopinata</name>
    <dbReference type="NCBI Taxonomy" id="1085647"/>
    <lineage>
        <taxon>Bacteria</taxon>
        <taxon>Pseudomonadati</taxon>
        <taxon>Pseudomonadota</taxon>
        <taxon>Gammaproteobacteria</taxon>
        <taxon>Thiotrichales</taxon>
        <taxon>Francisellaceae</taxon>
        <taxon>Allofrancisella</taxon>
    </lineage>
</organism>
<dbReference type="KEGG" id="aii:E4K63_04280"/>
<protein>
    <submittedName>
        <fullName evidence="1">Uncharacterized protein</fullName>
    </submittedName>
</protein>
<accession>A0AAE6YJR0</accession>
<keyword evidence="2" id="KW-1185">Reference proteome</keyword>
<proteinExistence type="predicted"/>
<evidence type="ECO:0000313" key="1">
    <source>
        <dbReference type="EMBL" id="QIV96084.1"/>
    </source>
</evidence>
<gene>
    <name evidence="1" type="ORF">E4K63_04280</name>
</gene>
<dbReference type="EMBL" id="CP038241">
    <property type="protein sequence ID" value="QIV96084.1"/>
    <property type="molecule type" value="Genomic_DNA"/>
</dbReference>
<name>A0AAE6YJR0_9GAMM</name>